<comment type="caution">
    <text evidence="1">The sequence shown here is derived from an EMBL/GenBank/DDBJ whole genome shotgun (WGS) entry which is preliminary data.</text>
</comment>
<organism evidence="1 2">
    <name type="scientific">Undibacterium hunanense</name>
    <dbReference type="NCBI Taxonomy" id="2762292"/>
    <lineage>
        <taxon>Bacteria</taxon>
        <taxon>Pseudomonadati</taxon>
        <taxon>Pseudomonadota</taxon>
        <taxon>Betaproteobacteria</taxon>
        <taxon>Burkholderiales</taxon>
        <taxon>Oxalobacteraceae</taxon>
        <taxon>Undibacterium</taxon>
    </lineage>
</organism>
<reference evidence="1 2" key="1">
    <citation type="submission" date="2020-08" db="EMBL/GenBank/DDBJ databases">
        <title>Novel species isolated from subtropical streams in China.</title>
        <authorList>
            <person name="Lu H."/>
        </authorList>
    </citation>
    <scope>NUCLEOTIDE SEQUENCE [LARGE SCALE GENOMIC DNA]</scope>
    <source>
        <strain evidence="1 2">CY18W</strain>
    </source>
</reference>
<dbReference type="EMBL" id="JACOGF010000003">
    <property type="protein sequence ID" value="MBC3917117.1"/>
    <property type="molecule type" value="Genomic_DNA"/>
</dbReference>
<keyword evidence="2" id="KW-1185">Reference proteome</keyword>
<name>A0ABR6ZMK7_9BURK</name>
<dbReference type="RefSeq" id="WP_186946375.1">
    <property type="nucleotide sequence ID" value="NZ_JACOGF010000003.1"/>
</dbReference>
<gene>
    <name evidence="1" type="ORF">H8L32_06490</name>
</gene>
<accession>A0ABR6ZMK7</accession>
<dbReference type="Proteomes" id="UP000650424">
    <property type="component" value="Unassembled WGS sequence"/>
</dbReference>
<protein>
    <submittedName>
        <fullName evidence="1">Uncharacterized protein</fullName>
    </submittedName>
</protein>
<evidence type="ECO:0000313" key="2">
    <source>
        <dbReference type="Proteomes" id="UP000650424"/>
    </source>
</evidence>
<sequence>MYTQIERMMFAEDASDVLVFHATNIANAIKRCDNAVFENRDASLKAVLKLLGQYVQQERAADSASKQPTAVAA</sequence>
<evidence type="ECO:0000313" key="1">
    <source>
        <dbReference type="EMBL" id="MBC3917117.1"/>
    </source>
</evidence>
<proteinExistence type="predicted"/>